<organism evidence="1 2">
    <name type="scientific">Parapusillimonas granuli</name>
    <dbReference type="NCBI Taxonomy" id="380911"/>
    <lineage>
        <taxon>Bacteria</taxon>
        <taxon>Pseudomonadati</taxon>
        <taxon>Pseudomonadota</taxon>
        <taxon>Betaproteobacteria</taxon>
        <taxon>Burkholderiales</taxon>
        <taxon>Alcaligenaceae</taxon>
        <taxon>Parapusillimonas</taxon>
    </lineage>
</organism>
<keyword evidence="2" id="KW-1185">Reference proteome</keyword>
<accession>A0A853G8E5</accession>
<dbReference type="InterPro" id="IPR010260">
    <property type="entry name" value="AlpA"/>
</dbReference>
<dbReference type="Gene3D" id="1.10.238.160">
    <property type="match status" value="1"/>
</dbReference>
<dbReference type="PANTHER" id="PTHR36154:SF1">
    <property type="entry name" value="DNA-BINDING TRANSCRIPTIONAL ACTIVATOR ALPA"/>
    <property type="match status" value="1"/>
</dbReference>
<dbReference type="EMBL" id="JACCEM010000010">
    <property type="protein sequence ID" value="NYT51210.1"/>
    <property type="molecule type" value="Genomic_DNA"/>
</dbReference>
<reference evidence="1 2" key="1">
    <citation type="submission" date="2020-07" db="EMBL/GenBank/DDBJ databases">
        <title>Taxonomic revisions and descriptions of new bacterial species based on genomic comparisons in the high-G+C-content subgroup of the family Alcaligenaceae.</title>
        <authorList>
            <person name="Szabo A."/>
            <person name="Felfoldi T."/>
        </authorList>
    </citation>
    <scope>NUCLEOTIDE SEQUENCE [LARGE SCALE GENOMIC DNA]</scope>
    <source>
        <strain evidence="1 2">LMG 24012</strain>
    </source>
</reference>
<dbReference type="AlphaFoldDB" id="A0A853G8E5"/>
<dbReference type="Proteomes" id="UP000559809">
    <property type="component" value="Unassembled WGS sequence"/>
</dbReference>
<sequence length="98" mass="10925">MLHTGYPSTQSHGETDSTIPMFYRMRDVLRMTALSRSTLYRRIADGSFPAPVSLGGAAKGWRRSDLEDWAQNPAGFKLMESCATVTSSQGAKVRHVRY</sequence>
<proteinExistence type="predicted"/>
<protein>
    <submittedName>
        <fullName evidence="1">AlpA family phage regulatory protein</fullName>
    </submittedName>
</protein>
<name>A0A853G8E5_9BURK</name>
<dbReference type="InterPro" id="IPR052931">
    <property type="entry name" value="Prophage_regulatory_activator"/>
</dbReference>
<dbReference type="RefSeq" id="WP_180066003.1">
    <property type="nucleotide sequence ID" value="NZ_JACCEM010000010.1"/>
</dbReference>
<evidence type="ECO:0000313" key="2">
    <source>
        <dbReference type="Proteomes" id="UP000559809"/>
    </source>
</evidence>
<dbReference type="Pfam" id="PF05930">
    <property type="entry name" value="Phage_AlpA"/>
    <property type="match status" value="1"/>
</dbReference>
<comment type="caution">
    <text evidence="1">The sequence shown here is derived from an EMBL/GenBank/DDBJ whole genome shotgun (WGS) entry which is preliminary data.</text>
</comment>
<dbReference type="PANTHER" id="PTHR36154">
    <property type="entry name" value="DNA-BINDING TRANSCRIPTIONAL ACTIVATOR ALPA"/>
    <property type="match status" value="1"/>
</dbReference>
<evidence type="ECO:0000313" key="1">
    <source>
        <dbReference type="EMBL" id="NYT51210.1"/>
    </source>
</evidence>
<gene>
    <name evidence="1" type="ORF">H0A72_18000</name>
</gene>